<dbReference type="AlphaFoldDB" id="A0A0F2MIY6"/>
<keyword evidence="8" id="KW-0808">Transferase</keyword>
<dbReference type="Pfam" id="PF01687">
    <property type="entry name" value="Flavokinase"/>
    <property type="match status" value="1"/>
</dbReference>
<dbReference type="InterPro" id="IPR023465">
    <property type="entry name" value="Riboflavin_kinase_dom_sf"/>
</dbReference>
<dbReference type="OrthoDB" id="276388at2759"/>
<dbReference type="EC" id="2.7.1.26" evidence="4"/>
<dbReference type="SUPFAM" id="SSF82114">
    <property type="entry name" value="Riboflavin kinase-like"/>
    <property type="match status" value="1"/>
</dbReference>
<evidence type="ECO:0000256" key="14">
    <source>
        <dbReference type="SAM" id="MobiDB-lite"/>
    </source>
</evidence>
<dbReference type="GO" id="GO:0005739">
    <property type="term" value="C:mitochondrion"/>
    <property type="evidence" value="ECO:0007669"/>
    <property type="project" value="TreeGrafter"/>
</dbReference>
<organism evidence="16 17">
    <name type="scientific">Sporothrix schenckii 1099-18</name>
    <dbReference type="NCBI Taxonomy" id="1397361"/>
    <lineage>
        <taxon>Eukaryota</taxon>
        <taxon>Fungi</taxon>
        <taxon>Dikarya</taxon>
        <taxon>Ascomycota</taxon>
        <taxon>Pezizomycotina</taxon>
        <taxon>Sordariomycetes</taxon>
        <taxon>Sordariomycetidae</taxon>
        <taxon>Ophiostomatales</taxon>
        <taxon>Ophiostomataceae</taxon>
        <taxon>Sporothrix</taxon>
    </lineage>
</organism>
<dbReference type="PANTHER" id="PTHR22749">
    <property type="entry name" value="RIBOFLAVIN KINASE/FMN ADENYLYLTRANSFERASE"/>
    <property type="match status" value="1"/>
</dbReference>
<dbReference type="GeneID" id="27669102"/>
<evidence type="ECO:0000256" key="7">
    <source>
        <dbReference type="ARBA" id="ARBA00022643"/>
    </source>
</evidence>
<dbReference type="RefSeq" id="XP_016590812.1">
    <property type="nucleotide sequence ID" value="XM_016733825.1"/>
</dbReference>
<feature type="compositionally biased region" description="Pro residues" evidence="14">
    <location>
        <begin position="35"/>
        <end position="53"/>
    </location>
</feature>
<proteinExistence type="inferred from homology"/>
<dbReference type="InterPro" id="IPR015865">
    <property type="entry name" value="Riboflavin_kinase_bac/euk"/>
</dbReference>
<protein>
    <recommendedName>
        <fullName evidence="5">Riboflavin kinase</fullName>
        <ecNumber evidence="4">2.7.1.26</ecNumber>
    </recommendedName>
    <alternativeName>
        <fullName evidence="12">Flavin mononucleotide kinase 1</fullName>
    </alternativeName>
</protein>
<evidence type="ECO:0000313" key="16">
    <source>
        <dbReference type="EMBL" id="KJR88136.1"/>
    </source>
</evidence>
<evidence type="ECO:0000256" key="2">
    <source>
        <dbReference type="ARBA" id="ARBA00005201"/>
    </source>
</evidence>
<dbReference type="Proteomes" id="UP000033710">
    <property type="component" value="Unassembled WGS sequence"/>
</dbReference>
<reference evidence="16 17" key="2">
    <citation type="journal article" date="2015" name="Eukaryot. Cell">
        <title>Asexual propagation of a virulent clone complex in a human and feline outbreak of sporotrichosis.</title>
        <authorList>
            <person name="Teixeira Mde M."/>
            <person name="Rodrigues A.M."/>
            <person name="Tsui C.K."/>
            <person name="de Almeida L.G."/>
            <person name="Van Diepeningen A.D."/>
            <person name="van den Ende B.G."/>
            <person name="Fernandes G.F."/>
            <person name="Kano R."/>
            <person name="Hamelin R.C."/>
            <person name="Lopes-Bezerra L.M."/>
            <person name="Vasconcelos A.T."/>
            <person name="de Hoog S."/>
            <person name="de Camargo Z.P."/>
            <person name="Felipe M.S."/>
        </authorList>
    </citation>
    <scope>NUCLEOTIDE SEQUENCE [LARGE SCALE GENOMIC DNA]</scope>
    <source>
        <strain evidence="16 17">1099-18</strain>
    </source>
</reference>
<comment type="caution">
    <text evidence="16">The sequence shown here is derived from an EMBL/GenBank/DDBJ whole genome shotgun (WGS) entry which is preliminary data.</text>
</comment>
<evidence type="ECO:0000256" key="13">
    <source>
        <dbReference type="ARBA" id="ARBA00047880"/>
    </source>
</evidence>
<feature type="region of interest" description="Disordered" evidence="14">
    <location>
        <begin position="153"/>
        <end position="177"/>
    </location>
</feature>
<comment type="similarity">
    <text evidence="3">Belongs to the flavokinase family.</text>
</comment>
<comment type="function">
    <text evidence="1">Catalyzes the phosphorylation of riboflavin (vitamin B2) to form flavin mononucleotide (FMN) coenzyme.</text>
</comment>
<comment type="pathway">
    <text evidence="2">Cofactor biosynthesis; FMN biosynthesis; FMN from riboflavin (ATP route): step 1/1.</text>
</comment>
<evidence type="ECO:0000256" key="6">
    <source>
        <dbReference type="ARBA" id="ARBA00022630"/>
    </source>
</evidence>
<gene>
    <name evidence="16" type="ORF">SPSK_07158</name>
</gene>
<feature type="domain" description="Riboflavin kinase" evidence="15">
    <location>
        <begin position="489"/>
        <end position="618"/>
    </location>
</feature>
<evidence type="ECO:0000256" key="1">
    <source>
        <dbReference type="ARBA" id="ARBA00003572"/>
    </source>
</evidence>
<keyword evidence="6" id="KW-0285">Flavoprotein</keyword>
<dbReference type="InterPro" id="IPR023468">
    <property type="entry name" value="Riboflavin_kinase"/>
</dbReference>
<sequence length="720" mass="75863">MDPPKQPPQAIQRKPLQRKPLPNLPPQHHDERQLPPTPTSAGPLPPPTGPPPAYEVFPGQGQSVVRSASPANVAALTPRLNQLQLNDAAAGPNSYDIRVAPPRQGTASTTTASTATSASFLANPPLPRRPGAGQFAPGITASPGPLTPASTMSTTMTTLSPTEGHSPAASPTAQKEGPSIWKTAFDETRFFAGGLLAKPYESTKHYTVVRHSAGLVMYRGPTTNVVVTVFSTPDHPIVPAQRTVWLQRRGYSGDTGLRLKTLVGASGSWLDVTPERAALASALPTADERGYQRDIAKIMKKTSGKHMEKALAKRQPRETLVVRIPAACADGYFRLVVCSGGRSADASSSTAPPSDPGKRKVLCGSPVFRVASTSTDASIFRGASLTTLPMEAGVKIASMISTNYVSNVAAPIVSTVQDKVSKYQPGTVSTLAAQTAYDNSVLATKVDEAGQAYGQRREAAYQAYTFDKDGDGDDDDAPPQVIGPDSGPQPPFPLVFQGRVVRGTGRSAAERGVPTANLADVPDDVRLRLRGVYFGWASVVRSSNGGKATADDGRLPSDWIEAVVTVAPSPWRQGAASASAPASTTTTSLSVVARNDVVVHLLYDLAGASLVDAKAKLKVLLLGFLRASSLAGDPTADPDPAADAALVVSSLSRAAWGAAATLDRMASDRKSRSLSDKYADTRGKVQKHVDRIPLHWAGVRTEAGEMRDHLYGNGGFYITR</sequence>
<evidence type="ECO:0000256" key="11">
    <source>
        <dbReference type="ARBA" id="ARBA00022840"/>
    </source>
</evidence>
<dbReference type="VEuPathDB" id="FungiDB:SPSK_07158"/>
<dbReference type="PANTHER" id="PTHR22749:SF6">
    <property type="entry name" value="RIBOFLAVIN KINASE"/>
    <property type="match status" value="1"/>
</dbReference>
<evidence type="ECO:0000256" key="12">
    <source>
        <dbReference type="ARBA" id="ARBA00029960"/>
    </source>
</evidence>
<accession>A0A0F2MIY6</accession>
<dbReference type="EMBL" id="AXCR01000004">
    <property type="protein sequence ID" value="KJR88136.1"/>
    <property type="molecule type" value="Genomic_DNA"/>
</dbReference>
<evidence type="ECO:0000313" key="17">
    <source>
        <dbReference type="Proteomes" id="UP000033710"/>
    </source>
</evidence>
<dbReference type="UniPathway" id="UPA00276">
    <property type="reaction ID" value="UER00406"/>
</dbReference>
<comment type="catalytic activity">
    <reaction evidence="13">
        <text>riboflavin + ATP = FMN + ADP + H(+)</text>
        <dbReference type="Rhea" id="RHEA:14357"/>
        <dbReference type="ChEBI" id="CHEBI:15378"/>
        <dbReference type="ChEBI" id="CHEBI:30616"/>
        <dbReference type="ChEBI" id="CHEBI:57986"/>
        <dbReference type="ChEBI" id="CHEBI:58210"/>
        <dbReference type="ChEBI" id="CHEBI:456216"/>
        <dbReference type="EC" id="2.7.1.26"/>
    </reaction>
</comment>
<feature type="region of interest" description="Disordered" evidence="14">
    <location>
        <begin position="466"/>
        <end position="489"/>
    </location>
</feature>
<evidence type="ECO:0000256" key="5">
    <source>
        <dbReference type="ARBA" id="ARBA00017394"/>
    </source>
</evidence>
<evidence type="ECO:0000259" key="15">
    <source>
        <dbReference type="SMART" id="SM00904"/>
    </source>
</evidence>
<dbReference type="SMART" id="SM00904">
    <property type="entry name" value="Flavokinase"/>
    <property type="match status" value="1"/>
</dbReference>
<dbReference type="GO" id="GO:0005524">
    <property type="term" value="F:ATP binding"/>
    <property type="evidence" value="ECO:0007669"/>
    <property type="project" value="UniProtKB-KW"/>
</dbReference>
<dbReference type="GO" id="GO:0009398">
    <property type="term" value="P:FMN biosynthetic process"/>
    <property type="evidence" value="ECO:0007669"/>
    <property type="project" value="UniProtKB-UniPathway"/>
</dbReference>
<keyword evidence="11" id="KW-0067">ATP-binding</keyword>
<evidence type="ECO:0000256" key="9">
    <source>
        <dbReference type="ARBA" id="ARBA00022741"/>
    </source>
</evidence>
<feature type="region of interest" description="Disordered" evidence="14">
    <location>
        <begin position="1"/>
        <end position="58"/>
    </location>
</feature>
<dbReference type="Gene3D" id="2.40.30.30">
    <property type="entry name" value="Riboflavin kinase-like"/>
    <property type="match status" value="1"/>
</dbReference>
<dbReference type="GO" id="GO:0009231">
    <property type="term" value="P:riboflavin biosynthetic process"/>
    <property type="evidence" value="ECO:0007669"/>
    <property type="project" value="InterPro"/>
</dbReference>
<reference evidence="16 17" key="1">
    <citation type="journal article" date="2014" name="BMC Genomics">
        <title>Comparative genomics of the major fungal agents of human and animal Sporotrichosis: Sporothrix schenckii and Sporothrix brasiliensis.</title>
        <authorList>
            <person name="Teixeira M.M."/>
            <person name="de Almeida L.G."/>
            <person name="Kubitschek-Barreira P."/>
            <person name="Alves F.L."/>
            <person name="Kioshima E.S."/>
            <person name="Abadio A.K."/>
            <person name="Fernandes L."/>
            <person name="Derengowski L.S."/>
            <person name="Ferreira K.S."/>
            <person name="Souza R.C."/>
            <person name="Ruiz J.C."/>
            <person name="de Andrade N.C."/>
            <person name="Paes H.C."/>
            <person name="Nicola A.M."/>
            <person name="Albuquerque P."/>
            <person name="Gerber A.L."/>
            <person name="Martins V.P."/>
            <person name="Peconick L.D."/>
            <person name="Neto A.V."/>
            <person name="Chaucanez C.B."/>
            <person name="Silva P.A."/>
            <person name="Cunha O.L."/>
            <person name="de Oliveira F.F."/>
            <person name="dos Santos T.C."/>
            <person name="Barros A.L."/>
            <person name="Soares M.A."/>
            <person name="de Oliveira L.M."/>
            <person name="Marini M.M."/>
            <person name="Villalobos-Duno H."/>
            <person name="Cunha M.M."/>
            <person name="de Hoog S."/>
            <person name="da Silveira J.F."/>
            <person name="Henrissat B."/>
            <person name="Nino-Vega G.A."/>
            <person name="Cisalpino P.S."/>
            <person name="Mora-Montes H.M."/>
            <person name="Almeida S.R."/>
            <person name="Stajich J.E."/>
            <person name="Lopes-Bezerra L.M."/>
            <person name="Vasconcelos A.T."/>
            <person name="Felipe M.S."/>
        </authorList>
    </citation>
    <scope>NUCLEOTIDE SEQUENCE [LARGE SCALE GENOMIC DNA]</scope>
    <source>
        <strain evidence="16 17">1099-18</strain>
    </source>
</reference>
<dbReference type="GO" id="GO:0008531">
    <property type="term" value="F:riboflavin kinase activity"/>
    <property type="evidence" value="ECO:0007669"/>
    <property type="project" value="UniProtKB-EC"/>
</dbReference>
<evidence type="ECO:0000256" key="4">
    <source>
        <dbReference type="ARBA" id="ARBA00012105"/>
    </source>
</evidence>
<feature type="compositionally biased region" description="Low complexity" evidence="14">
    <location>
        <begin position="153"/>
        <end position="162"/>
    </location>
</feature>
<dbReference type="KEGG" id="ssck:SPSK_07158"/>
<keyword evidence="9" id="KW-0547">Nucleotide-binding</keyword>
<name>A0A0F2MIY6_SPOSC</name>
<evidence type="ECO:0000256" key="8">
    <source>
        <dbReference type="ARBA" id="ARBA00022679"/>
    </source>
</evidence>
<evidence type="ECO:0000256" key="10">
    <source>
        <dbReference type="ARBA" id="ARBA00022777"/>
    </source>
</evidence>
<keyword evidence="10" id="KW-0418">Kinase</keyword>
<keyword evidence="7" id="KW-0288">FMN</keyword>
<evidence type="ECO:0000256" key="3">
    <source>
        <dbReference type="ARBA" id="ARBA00010108"/>
    </source>
</evidence>